<proteinExistence type="predicted"/>
<organism evidence="2 3">
    <name type="scientific">Propionibacterium acidifaciens F0233</name>
    <dbReference type="NCBI Taxonomy" id="553198"/>
    <lineage>
        <taxon>Bacteria</taxon>
        <taxon>Bacillati</taxon>
        <taxon>Actinomycetota</taxon>
        <taxon>Actinomycetes</taxon>
        <taxon>Propionibacteriales</taxon>
        <taxon>Propionibacteriaceae</taxon>
        <taxon>Propionibacterium</taxon>
    </lineage>
</organism>
<reference evidence="2" key="1">
    <citation type="submission" date="2013-08" db="EMBL/GenBank/DDBJ databases">
        <authorList>
            <person name="Durkin A.S."/>
            <person name="Haft D.R."/>
            <person name="McCorrison J."/>
            <person name="Torralba M."/>
            <person name="Gillis M."/>
            <person name="Haft D.H."/>
            <person name="Methe B."/>
            <person name="Sutton G."/>
            <person name="Nelson K.E."/>
        </authorList>
    </citation>
    <scope>NUCLEOTIDE SEQUENCE [LARGE SCALE GENOMIC DNA]</scope>
    <source>
        <strain evidence="2">F0233</strain>
    </source>
</reference>
<keyword evidence="3" id="KW-1185">Reference proteome</keyword>
<feature type="non-terminal residue" evidence="2">
    <location>
        <position position="173"/>
    </location>
</feature>
<name>U2RN69_9ACTN</name>
<evidence type="ECO:0000313" key="2">
    <source>
        <dbReference type="EMBL" id="ERK52172.1"/>
    </source>
</evidence>
<protein>
    <submittedName>
        <fullName evidence="2">Uncharacterized protein</fullName>
    </submittedName>
</protein>
<feature type="transmembrane region" description="Helical" evidence="1">
    <location>
        <begin position="98"/>
        <end position="119"/>
    </location>
</feature>
<sequence length="173" mass="18124">MPNSPDPPRPHARRLGILLRMREPIAWLVLAVTVVYIVLGWMRLGWNLAHESMGVSASARQTGASVPLIWVLVDVAMVLACVLGTGAIGRARALTRTAAVVVSVVACYDVLILVVGVLGSDAPVFSRVLETIGGLLEVAAKVAATVVLWRLVPSPTVRGAAAEAPGPPVRDAV</sequence>
<evidence type="ECO:0000256" key="1">
    <source>
        <dbReference type="SAM" id="Phobius"/>
    </source>
</evidence>
<dbReference type="AlphaFoldDB" id="U2RN69"/>
<keyword evidence="1" id="KW-1133">Transmembrane helix</keyword>
<dbReference type="RefSeq" id="WP_021798386.1">
    <property type="nucleotide sequence ID" value="NZ_ACVN02000262.1"/>
</dbReference>
<comment type="caution">
    <text evidence="2">The sequence shown here is derived from an EMBL/GenBank/DDBJ whole genome shotgun (WGS) entry which is preliminary data.</text>
</comment>
<dbReference type="OrthoDB" id="9993593at2"/>
<keyword evidence="1" id="KW-0472">Membrane</keyword>
<keyword evidence="1" id="KW-0812">Transmembrane</keyword>
<accession>U2RN69</accession>
<dbReference type="EMBL" id="ACVN02000262">
    <property type="protein sequence ID" value="ERK52172.1"/>
    <property type="molecule type" value="Genomic_DNA"/>
</dbReference>
<dbReference type="Proteomes" id="UP000017052">
    <property type="component" value="Unassembled WGS sequence"/>
</dbReference>
<feature type="transmembrane region" description="Helical" evidence="1">
    <location>
        <begin position="64"/>
        <end position="86"/>
    </location>
</feature>
<gene>
    <name evidence="2" type="ORF">HMPREF0682_0116</name>
</gene>
<feature type="transmembrane region" description="Helical" evidence="1">
    <location>
        <begin position="25"/>
        <end position="44"/>
    </location>
</feature>
<evidence type="ECO:0000313" key="3">
    <source>
        <dbReference type="Proteomes" id="UP000017052"/>
    </source>
</evidence>